<dbReference type="EMBL" id="KK114748">
    <property type="protein sequence ID" value="KFM63224.1"/>
    <property type="molecule type" value="Genomic_DNA"/>
</dbReference>
<sequence length="59" mass="7047">LHISECTELQRLRFDTRVGQWHPLFSKRTSLETDKFPFLLFFAQKVCSSPLDYLNVHLH</sequence>
<feature type="non-terminal residue" evidence="1">
    <location>
        <position position="59"/>
    </location>
</feature>
<keyword evidence="2" id="KW-1185">Reference proteome</keyword>
<proteinExistence type="predicted"/>
<evidence type="ECO:0000313" key="2">
    <source>
        <dbReference type="Proteomes" id="UP000054359"/>
    </source>
</evidence>
<evidence type="ECO:0000313" key="1">
    <source>
        <dbReference type="EMBL" id="KFM63224.1"/>
    </source>
</evidence>
<gene>
    <name evidence="1" type="ORF">X975_22142</name>
</gene>
<feature type="non-terminal residue" evidence="1">
    <location>
        <position position="1"/>
    </location>
</feature>
<dbReference type="AlphaFoldDB" id="A0A087TDN5"/>
<dbReference type="Proteomes" id="UP000054359">
    <property type="component" value="Unassembled WGS sequence"/>
</dbReference>
<protein>
    <submittedName>
        <fullName evidence="1">Uncharacterized protein</fullName>
    </submittedName>
</protein>
<name>A0A087TDN5_STEMI</name>
<accession>A0A087TDN5</accession>
<organism evidence="1 2">
    <name type="scientific">Stegodyphus mimosarum</name>
    <name type="common">African social velvet spider</name>
    <dbReference type="NCBI Taxonomy" id="407821"/>
    <lineage>
        <taxon>Eukaryota</taxon>
        <taxon>Metazoa</taxon>
        <taxon>Ecdysozoa</taxon>
        <taxon>Arthropoda</taxon>
        <taxon>Chelicerata</taxon>
        <taxon>Arachnida</taxon>
        <taxon>Araneae</taxon>
        <taxon>Araneomorphae</taxon>
        <taxon>Entelegynae</taxon>
        <taxon>Eresoidea</taxon>
        <taxon>Eresidae</taxon>
        <taxon>Stegodyphus</taxon>
    </lineage>
</organism>
<reference evidence="1 2" key="1">
    <citation type="submission" date="2013-11" db="EMBL/GenBank/DDBJ databases">
        <title>Genome sequencing of Stegodyphus mimosarum.</title>
        <authorList>
            <person name="Bechsgaard J."/>
        </authorList>
    </citation>
    <scope>NUCLEOTIDE SEQUENCE [LARGE SCALE GENOMIC DNA]</scope>
</reference>